<proteinExistence type="predicted"/>
<evidence type="ECO:0000313" key="1">
    <source>
        <dbReference type="EMBL" id="GAA5511989.1"/>
    </source>
</evidence>
<gene>
    <name evidence="1" type="ORF">Dcar01_00703</name>
</gene>
<accession>A0ABP9W3Q5</accession>
<sequence length="30" mass="3142">MNPVQPRHLTAVMLAVLTLTLVGGALAKLL</sequence>
<name>A0ABP9W3Q5_9DEIO</name>
<organism evidence="1 2">
    <name type="scientific">Deinococcus carri</name>
    <dbReference type="NCBI Taxonomy" id="1211323"/>
    <lineage>
        <taxon>Bacteria</taxon>
        <taxon>Thermotogati</taxon>
        <taxon>Deinococcota</taxon>
        <taxon>Deinococci</taxon>
        <taxon>Deinococcales</taxon>
        <taxon>Deinococcaceae</taxon>
        <taxon>Deinococcus</taxon>
    </lineage>
</organism>
<reference evidence="1 2" key="1">
    <citation type="submission" date="2024-02" db="EMBL/GenBank/DDBJ databases">
        <title>Deinococcus carri NBRC 110142.</title>
        <authorList>
            <person name="Ichikawa N."/>
            <person name="Katano-Makiyama Y."/>
            <person name="Hidaka K."/>
        </authorList>
    </citation>
    <scope>NUCLEOTIDE SEQUENCE [LARGE SCALE GENOMIC DNA]</scope>
    <source>
        <strain evidence="1 2">NBRC 110142</strain>
    </source>
</reference>
<keyword evidence="2" id="KW-1185">Reference proteome</keyword>
<evidence type="ECO:0000313" key="2">
    <source>
        <dbReference type="Proteomes" id="UP001401887"/>
    </source>
</evidence>
<dbReference type="Proteomes" id="UP001401887">
    <property type="component" value="Unassembled WGS sequence"/>
</dbReference>
<protein>
    <submittedName>
        <fullName evidence="1">Uncharacterized protein</fullName>
    </submittedName>
</protein>
<comment type="caution">
    <text evidence="1">The sequence shown here is derived from an EMBL/GenBank/DDBJ whole genome shotgun (WGS) entry which is preliminary data.</text>
</comment>
<dbReference type="EMBL" id="BAABRP010000001">
    <property type="protein sequence ID" value="GAA5511989.1"/>
    <property type="molecule type" value="Genomic_DNA"/>
</dbReference>